<protein>
    <submittedName>
        <fullName evidence="1">Uncharacterized protein</fullName>
    </submittedName>
</protein>
<evidence type="ECO:0000313" key="2">
    <source>
        <dbReference type="Proteomes" id="UP000193920"/>
    </source>
</evidence>
<evidence type="ECO:0000313" key="1">
    <source>
        <dbReference type="EMBL" id="ORY36567.1"/>
    </source>
</evidence>
<name>A0A1Y2BPM5_9FUNG</name>
<organism evidence="1 2">
    <name type="scientific">Neocallimastix californiae</name>
    <dbReference type="NCBI Taxonomy" id="1754190"/>
    <lineage>
        <taxon>Eukaryota</taxon>
        <taxon>Fungi</taxon>
        <taxon>Fungi incertae sedis</taxon>
        <taxon>Chytridiomycota</taxon>
        <taxon>Chytridiomycota incertae sedis</taxon>
        <taxon>Neocallimastigomycetes</taxon>
        <taxon>Neocallimastigales</taxon>
        <taxon>Neocallimastigaceae</taxon>
        <taxon>Neocallimastix</taxon>
    </lineage>
</organism>
<comment type="caution">
    <text evidence="1">The sequence shown here is derived from an EMBL/GenBank/DDBJ whole genome shotgun (WGS) entry which is preliminary data.</text>
</comment>
<gene>
    <name evidence="1" type="ORF">LY90DRAFT_511463</name>
</gene>
<dbReference type="EMBL" id="MCOG01000147">
    <property type="protein sequence ID" value="ORY36567.1"/>
    <property type="molecule type" value="Genomic_DNA"/>
</dbReference>
<reference evidence="1 2" key="1">
    <citation type="submission" date="2016-08" db="EMBL/GenBank/DDBJ databases">
        <title>A Parts List for Fungal Cellulosomes Revealed by Comparative Genomics.</title>
        <authorList>
            <consortium name="DOE Joint Genome Institute"/>
            <person name="Haitjema C.H."/>
            <person name="Gilmore S.P."/>
            <person name="Henske J.K."/>
            <person name="Solomon K.V."/>
            <person name="De Groot R."/>
            <person name="Kuo A."/>
            <person name="Mondo S.J."/>
            <person name="Salamov A.A."/>
            <person name="Labutti K."/>
            <person name="Zhao Z."/>
            <person name="Chiniquy J."/>
            <person name="Barry K."/>
            <person name="Brewer H.M."/>
            <person name="Purvine S.O."/>
            <person name="Wright A.T."/>
            <person name="Boxma B."/>
            <person name="Van Alen T."/>
            <person name="Hackstein J.H."/>
            <person name="Baker S.E."/>
            <person name="Grigoriev I.V."/>
            <person name="O'Malley M.A."/>
        </authorList>
    </citation>
    <scope>NUCLEOTIDE SEQUENCE [LARGE SCALE GENOMIC DNA]</scope>
    <source>
        <strain evidence="1 2">G1</strain>
    </source>
</reference>
<keyword evidence="2" id="KW-1185">Reference proteome</keyword>
<dbReference type="AlphaFoldDB" id="A0A1Y2BPM5"/>
<dbReference type="Proteomes" id="UP000193920">
    <property type="component" value="Unassembled WGS sequence"/>
</dbReference>
<dbReference type="STRING" id="1754190.A0A1Y2BPM5"/>
<accession>A0A1Y2BPM5</accession>
<proteinExistence type="predicted"/>
<sequence>MGDCDEYSTSSRGGKTRGVECYPIITKNEGYTFRIQDNYNLEDDDKWDIVYDVLMNKIDSRNDKKIEDKANFKIYDKKFNEIFYNKENEMVLTLDFLNYGKI</sequence>